<evidence type="ECO:0000313" key="3">
    <source>
        <dbReference type="Proteomes" id="UP001589645"/>
    </source>
</evidence>
<evidence type="ECO:0000313" key="2">
    <source>
        <dbReference type="EMBL" id="MFB9134231.1"/>
    </source>
</evidence>
<sequence length="98" mass="10572">MMMDKILAIPVMAFVIVLASAVLYGAAPLISTIGGIAGAIYCMEYAKGKLAYPTFFLFPLLVIAFGFLIMVVLCIPAALIWGEPIMGYHFPNLKDAIN</sequence>
<keyword evidence="3" id="KW-1185">Reference proteome</keyword>
<keyword evidence="1" id="KW-1133">Transmembrane helix</keyword>
<gene>
    <name evidence="2" type="ORF">ACFFUV_04510</name>
</gene>
<organism evidence="2 3">
    <name type="scientific">Vibrio olivae</name>
    <dbReference type="NCBI Taxonomy" id="1243002"/>
    <lineage>
        <taxon>Bacteria</taxon>
        <taxon>Pseudomonadati</taxon>
        <taxon>Pseudomonadota</taxon>
        <taxon>Gammaproteobacteria</taxon>
        <taxon>Vibrionales</taxon>
        <taxon>Vibrionaceae</taxon>
        <taxon>Vibrio</taxon>
    </lineage>
</organism>
<accession>A0ABV5HJ19</accession>
<reference evidence="2 3" key="1">
    <citation type="submission" date="2024-09" db="EMBL/GenBank/DDBJ databases">
        <authorList>
            <person name="Sun Q."/>
            <person name="Mori K."/>
        </authorList>
    </citation>
    <scope>NUCLEOTIDE SEQUENCE [LARGE SCALE GENOMIC DNA]</scope>
    <source>
        <strain evidence="2 3">CECT 8064</strain>
    </source>
</reference>
<dbReference type="RefSeq" id="WP_390190039.1">
    <property type="nucleotide sequence ID" value="NZ_JBHMEP010000001.1"/>
</dbReference>
<keyword evidence="1" id="KW-0472">Membrane</keyword>
<evidence type="ECO:0008006" key="4">
    <source>
        <dbReference type="Google" id="ProtNLM"/>
    </source>
</evidence>
<keyword evidence="1" id="KW-0812">Transmembrane</keyword>
<dbReference type="EMBL" id="JBHMEP010000001">
    <property type="protein sequence ID" value="MFB9134231.1"/>
    <property type="molecule type" value="Genomic_DNA"/>
</dbReference>
<name>A0ABV5HJ19_9VIBR</name>
<feature type="transmembrane region" description="Helical" evidence="1">
    <location>
        <begin position="55"/>
        <end position="81"/>
    </location>
</feature>
<dbReference type="Proteomes" id="UP001589645">
    <property type="component" value="Unassembled WGS sequence"/>
</dbReference>
<comment type="caution">
    <text evidence="2">The sequence shown here is derived from an EMBL/GenBank/DDBJ whole genome shotgun (WGS) entry which is preliminary data.</text>
</comment>
<evidence type="ECO:0000256" key="1">
    <source>
        <dbReference type="SAM" id="Phobius"/>
    </source>
</evidence>
<feature type="transmembrane region" description="Helical" evidence="1">
    <location>
        <begin position="12"/>
        <end position="43"/>
    </location>
</feature>
<protein>
    <recommendedName>
        <fullName evidence="4">TRAP C4-dicarboxylate transport system permease DctM subunit domain-containing protein</fullName>
    </recommendedName>
</protein>
<proteinExistence type="predicted"/>